<name>A0A3B0N3P8_THEAN</name>
<accession>A0A3B0N3P8</accession>
<organism evidence="2">
    <name type="scientific">Theileria annulata</name>
    <dbReference type="NCBI Taxonomy" id="5874"/>
    <lineage>
        <taxon>Eukaryota</taxon>
        <taxon>Sar</taxon>
        <taxon>Alveolata</taxon>
        <taxon>Apicomplexa</taxon>
        <taxon>Aconoidasida</taxon>
        <taxon>Piroplasmida</taxon>
        <taxon>Theileriidae</taxon>
        <taxon>Theileria</taxon>
    </lineage>
</organism>
<dbReference type="SUPFAM" id="SSF46689">
    <property type="entry name" value="Homeodomain-like"/>
    <property type="match status" value="1"/>
</dbReference>
<gene>
    <name evidence="1" type="ORF">TAT_000209000</name>
    <name evidence="2" type="ORF">TAV_000209200</name>
</gene>
<evidence type="ECO:0000313" key="2">
    <source>
        <dbReference type="EMBL" id="SVP92299.1"/>
    </source>
</evidence>
<dbReference type="AlphaFoldDB" id="A0A3B0N3P8"/>
<dbReference type="InterPro" id="IPR009057">
    <property type="entry name" value="Homeodomain-like_sf"/>
</dbReference>
<proteinExistence type="predicted"/>
<dbReference type="VEuPathDB" id="PiroplasmaDB:TA14505"/>
<protein>
    <recommendedName>
        <fullName evidence="3">Homeodomain-like containing protein</fullName>
    </recommendedName>
</protein>
<sequence>MTIAWILPLFRDNFRLLKPAYRSLNNFSRKISTSSILYNESSYSNQSSEDLGPPIRRPRKYLDMKTFRKFLKQQKTLDIENEKRIISKAHSKPPPDGWSIVDFLKAIDIGDGAESIAETFESWNEFISSTLEELYTNTSMTNKQRRKIFKYITLYNHGLWPNDDPMDYVKAFQAPPLSNEGKPWDEEADKELLRLTEYYNVDFGDPWIYISWDMQRTIEDVQDRYTEIVLKPKYKSDKCDFGITSCHEPLLMNRKFKMDPPFLYIIPSEENFPLTEIELGNGDVINEPKEVFSDKFLKYRNPSIF</sequence>
<evidence type="ECO:0008006" key="3">
    <source>
        <dbReference type="Google" id="ProtNLM"/>
    </source>
</evidence>
<reference evidence="2" key="1">
    <citation type="submission" date="2018-07" db="EMBL/GenBank/DDBJ databases">
        <authorList>
            <person name="Quirk P.G."/>
            <person name="Krulwich T.A."/>
        </authorList>
    </citation>
    <scope>NUCLEOTIDE SEQUENCE</scope>
    <source>
        <strain evidence="2">Anand</strain>
    </source>
</reference>
<evidence type="ECO:0000313" key="1">
    <source>
        <dbReference type="EMBL" id="SVP92090.1"/>
    </source>
</evidence>
<dbReference type="EMBL" id="UIVS01000002">
    <property type="protein sequence ID" value="SVP92299.1"/>
    <property type="molecule type" value="Genomic_DNA"/>
</dbReference>
<dbReference type="EMBL" id="UIVT01000002">
    <property type="protein sequence ID" value="SVP92090.1"/>
    <property type="molecule type" value="Genomic_DNA"/>
</dbReference>